<dbReference type="InterPro" id="IPR002078">
    <property type="entry name" value="Sigma_54_int"/>
</dbReference>
<dbReference type="Proteomes" id="UP000199287">
    <property type="component" value="Unassembled WGS sequence"/>
</dbReference>
<dbReference type="Pfam" id="PF25601">
    <property type="entry name" value="AAA_lid_14"/>
    <property type="match status" value="1"/>
</dbReference>
<dbReference type="RefSeq" id="WP_093371226.1">
    <property type="nucleotide sequence ID" value="NZ_FOQA01000003.1"/>
</dbReference>
<dbReference type="EMBL" id="FOQA01000003">
    <property type="protein sequence ID" value="SFH83251.1"/>
    <property type="molecule type" value="Genomic_DNA"/>
</dbReference>
<dbReference type="PROSITE" id="PS00676">
    <property type="entry name" value="SIGMA54_INTERACT_2"/>
    <property type="match status" value="1"/>
</dbReference>
<dbReference type="Gene3D" id="1.10.8.60">
    <property type="match status" value="1"/>
</dbReference>
<dbReference type="InterPro" id="IPR025943">
    <property type="entry name" value="Sigma_54_int_dom_ATP-bd_2"/>
</dbReference>
<dbReference type="CDD" id="cd00009">
    <property type="entry name" value="AAA"/>
    <property type="match status" value="1"/>
</dbReference>
<dbReference type="OrthoDB" id="9803970at2"/>
<dbReference type="InterPro" id="IPR013767">
    <property type="entry name" value="PAS_fold"/>
</dbReference>
<dbReference type="SUPFAM" id="SSF52540">
    <property type="entry name" value="P-loop containing nucleoside triphosphate hydrolases"/>
    <property type="match status" value="1"/>
</dbReference>
<dbReference type="Gene3D" id="3.40.50.300">
    <property type="entry name" value="P-loop containing nucleotide triphosphate hydrolases"/>
    <property type="match status" value="1"/>
</dbReference>
<evidence type="ECO:0000313" key="8">
    <source>
        <dbReference type="EMBL" id="SFH83251.1"/>
    </source>
</evidence>
<protein>
    <submittedName>
        <fullName evidence="8">PAS domain S-box-containing protein</fullName>
    </submittedName>
</protein>
<dbReference type="Pfam" id="PF00158">
    <property type="entry name" value="Sigma54_activat"/>
    <property type="match status" value="1"/>
</dbReference>
<dbReference type="PANTHER" id="PTHR32071:SF57">
    <property type="entry name" value="C4-DICARBOXYLATE TRANSPORT TRANSCRIPTIONAL REGULATORY PROTEIN DCTD"/>
    <property type="match status" value="1"/>
</dbReference>
<evidence type="ECO:0000256" key="1">
    <source>
        <dbReference type="ARBA" id="ARBA00022741"/>
    </source>
</evidence>
<dbReference type="Gene3D" id="1.10.10.60">
    <property type="entry name" value="Homeodomain-like"/>
    <property type="match status" value="1"/>
</dbReference>
<dbReference type="SUPFAM" id="SSF46689">
    <property type="entry name" value="Homeodomain-like"/>
    <property type="match status" value="1"/>
</dbReference>
<dbReference type="GO" id="GO:0043565">
    <property type="term" value="F:sequence-specific DNA binding"/>
    <property type="evidence" value="ECO:0007669"/>
    <property type="project" value="InterPro"/>
</dbReference>
<dbReference type="PROSITE" id="PS50112">
    <property type="entry name" value="PAS"/>
    <property type="match status" value="1"/>
</dbReference>
<dbReference type="Pfam" id="PF02954">
    <property type="entry name" value="HTH_8"/>
    <property type="match status" value="1"/>
</dbReference>
<dbReference type="InterPro" id="IPR025944">
    <property type="entry name" value="Sigma_54_int_dom_CS"/>
</dbReference>
<keyword evidence="1" id="KW-0547">Nucleotide-binding</keyword>
<evidence type="ECO:0000256" key="2">
    <source>
        <dbReference type="ARBA" id="ARBA00022840"/>
    </source>
</evidence>
<dbReference type="CDD" id="cd00130">
    <property type="entry name" value="PAS"/>
    <property type="match status" value="1"/>
</dbReference>
<dbReference type="PROSITE" id="PS50045">
    <property type="entry name" value="SIGMA54_INTERACT_4"/>
    <property type="match status" value="1"/>
</dbReference>
<dbReference type="SMART" id="SM00382">
    <property type="entry name" value="AAA"/>
    <property type="match status" value="1"/>
</dbReference>
<dbReference type="InterPro" id="IPR009057">
    <property type="entry name" value="Homeodomain-like_sf"/>
</dbReference>
<dbReference type="InterPro" id="IPR058031">
    <property type="entry name" value="AAA_lid_NorR"/>
</dbReference>
<keyword evidence="3" id="KW-0805">Transcription regulation</keyword>
<proteinExistence type="predicted"/>
<evidence type="ECO:0000256" key="3">
    <source>
        <dbReference type="ARBA" id="ARBA00023015"/>
    </source>
</evidence>
<dbReference type="FunFam" id="3.40.50.300:FF:000006">
    <property type="entry name" value="DNA-binding transcriptional regulator NtrC"/>
    <property type="match status" value="1"/>
</dbReference>
<organism evidence="8 9">
    <name type="scientific">Tindallia magadiensis</name>
    <dbReference type="NCBI Taxonomy" id="69895"/>
    <lineage>
        <taxon>Bacteria</taxon>
        <taxon>Bacillati</taxon>
        <taxon>Bacillota</taxon>
        <taxon>Clostridia</taxon>
        <taxon>Peptostreptococcales</taxon>
        <taxon>Tindalliaceae</taxon>
        <taxon>Tindallia</taxon>
    </lineage>
</organism>
<evidence type="ECO:0000259" key="7">
    <source>
        <dbReference type="PROSITE" id="PS50112"/>
    </source>
</evidence>
<feature type="domain" description="Sigma-54 factor interaction" evidence="6">
    <location>
        <begin position="151"/>
        <end position="380"/>
    </location>
</feature>
<evidence type="ECO:0000256" key="5">
    <source>
        <dbReference type="ARBA" id="ARBA00023163"/>
    </source>
</evidence>
<feature type="domain" description="PAS" evidence="7">
    <location>
        <begin position="15"/>
        <end position="84"/>
    </location>
</feature>
<sequence>MDRALQMDRETPDNENFFLTTILDNIYESVCVIDTDGKVLLWNGGAEKLYGIPASQIQGKPINDFFPDSIIDKVRRSRKAVTNQYHSPRKGSHIIANSKPIVINGEFRGAIATDRSLEEVRSLTEELEKAHSKIIFLEKEMKKIKGGFGKVIGKNRDFCQIIEMAEKIAPTNASVMILGESGTGKEVFARGIHEESGRKGLFVPVNCSAIPSELFESEFFGYTEGAFTGASKKGRSGFFELAHEGTLFLDEIGDLPMRMQAKLLRVLQDQKVTRVGSESSVAVNVRIISATNRDLKAMVEANEFREDLFYRLNVVNLTLPPLRDRMDDLSDLITSLTKEISSSNKKIINSIDPSFLRCLHQHSWPGNIRELINVIEYAVVSSSDTVLTEASAPTYIRKLKTSVESFEYPLDLGKAIEALERRNIQKALKASACNKAKAARLLNIPRGTLYHKMKEYQIDCSK</sequence>
<evidence type="ECO:0000256" key="4">
    <source>
        <dbReference type="ARBA" id="ARBA00023125"/>
    </source>
</evidence>
<keyword evidence="2" id="KW-0067">ATP-binding</keyword>
<dbReference type="InterPro" id="IPR000014">
    <property type="entry name" value="PAS"/>
</dbReference>
<dbReference type="InterPro" id="IPR002197">
    <property type="entry name" value="HTH_Fis"/>
</dbReference>
<dbReference type="InterPro" id="IPR027417">
    <property type="entry name" value="P-loop_NTPase"/>
</dbReference>
<gene>
    <name evidence="8" type="ORF">SAMN05192551_103203</name>
</gene>
<dbReference type="PANTHER" id="PTHR32071">
    <property type="entry name" value="TRANSCRIPTIONAL REGULATORY PROTEIN"/>
    <property type="match status" value="1"/>
</dbReference>
<dbReference type="AlphaFoldDB" id="A0A1I3D9Q8"/>
<dbReference type="InterPro" id="IPR035965">
    <property type="entry name" value="PAS-like_dom_sf"/>
</dbReference>
<dbReference type="InterPro" id="IPR025662">
    <property type="entry name" value="Sigma_54_int_dom_ATP-bd_1"/>
</dbReference>
<dbReference type="SUPFAM" id="SSF55785">
    <property type="entry name" value="PYP-like sensor domain (PAS domain)"/>
    <property type="match status" value="1"/>
</dbReference>
<dbReference type="GO" id="GO:0006355">
    <property type="term" value="P:regulation of DNA-templated transcription"/>
    <property type="evidence" value="ECO:0007669"/>
    <property type="project" value="InterPro"/>
</dbReference>
<evidence type="ECO:0000313" key="9">
    <source>
        <dbReference type="Proteomes" id="UP000199287"/>
    </source>
</evidence>
<name>A0A1I3D9Q8_9FIRM</name>
<dbReference type="InterPro" id="IPR003593">
    <property type="entry name" value="AAA+_ATPase"/>
</dbReference>
<keyword evidence="5" id="KW-0804">Transcription</keyword>
<keyword evidence="9" id="KW-1185">Reference proteome</keyword>
<dbReference type="Gene3D" id="3.30.450.20">
    <property type="entry name" value="PAS domain"/>
    <property type="match status" value="1"/>
</dbReference>
<dbReference type="NCBIfam" id="TIGR00229">
    <property type="entry name" value="sensory_box"/>
    <property type="match status" value="1"/>
</dbReference>
<dbReference type="STRING" id="69895.SAMN05192551_103203"/>
<dbReference type="SMART" id="SM00091">
    <property type="entry name" value="PAS"/>
    <property type="match status" value="1"/>
</dbReference>
<dbReference type="PROSITE" id="PS00675">
    <property type="entry name" value="SIGMA54_INTERACT_1"/>
    <property type="match status" value="1"/>
</dbReference>
<dbReference type="GO" id="GO:0005524">
    <property type="term" value="F:ATP binding"/>
    <property type="evidence" value="ECO:0007669"/>
    <property type="project" value="UniProtKB-KW"/>
</dbReference>
<reference evidence="9" key="1">
    <citation type="submission" date="2016-10" db="EMBL/GenBank/DDBJ databases">
        <authorList>
            <person name="Varghese N."/>
            <person name="Submissions S."/>
        </authorList>
    </citation>
    <scope>NUCLEOTIDE SEQUENCE [LARGE SCALE GENOMIC DNA]</scope>
    <source>
        <strain evidence="9">Z-7934</strain>
    </source>
</reference>
<keyword evidence="4" id="KW-0238">DNA-binding</keyword>
<dbReference type="PROSITE" id="PS00688">
    <property type="entry name" value="SIGMA54_INTERACT_3"/>
    <property type="match status" value="1"/>
</dbReference>
<dbReference type="PRINTS" id="PR01590">
    <property type="entry name" value="HTHFIS"/>
</dbReference>
<accession>A0A1I3D9Q8</accession>
<dbReference type="Pfam" id="PF00989">
    <property type="entry name" value="PAS"/>
    <property type="match status" value="1"/>
</dbReference>
<evidence type="ECO:0000259" key="6">
    <source>
        <dbReference type="PROSITE" id="PS50045"/>
    </source>
</evidence>